<evidence type="ECO:0000256" key="1">
    <source>
        <dbReference type="SAM" id="MobiDB-lite"/>
    </source>
</evidence>
<dbReference type="CDD" id="cd06990">
    <property type="entry name" value="cupin_DUF861"/>
    <property type="match status" value="1"/>
</dbReference>
<dbReference type="SUPFAM" id="SSF51182">
    <property type="entry name" value="RmlC-like cupins"/>
    <property type="match status" value="1"/>
</dbReference>
<comment type="caution">
    <text evidence="2">The sequence shown here is derived from an EMBL/GenBank/DDBJ whole genome shotgun (WGS) entry which is preliminary data.</text>
</comment>
<keyword evidence="3" id="KW-1185">Reference proteome</keyword>
<dbReference type="RefSeq" id="WP_182491882.1">
    <property type="nucleotide sequence ID" value="NZ_BAAAOV010000008.1"/>
</dbReference>
<feature type="region of interest" description="Disordered" evidence="1">
    <location>
        <begin position="1"/>
        <end position="21"/>
    </location>
</feature>
<evidence type="ECO:0000313" key="3">
    <source>
        <dbReference type="Proteomes" id="UP000585905"/>
    </source>
</evidence>
<sequence length="121" mass="13103">MTGAQSRSFDSPDEQRTPPKTRVDILKLEGTTAGRFTFEPGWRWSEAVKPIAGTDSCQARHVGAVVAGRLHVAHGDGSEFEAGPGDAYVIEPGHDAWVVGDETYVGYEFESMTAEQYARGS</sequence>
<dbReference type="InterPro" id="IPR011051">
    <property type="entry name" value="RmlC_Cupin_sf"/>
</dbReference>
<evidence type="ECO:0000313" key="2">
    <source>
        <dbReference type="EMBL" id="MBA8849063.1"/>
    </source>
</evidence>
<keyword evidence="2" id="KW-0223">Dioxygenase</keyword>
<protein>
    <submittedName>
        <fullName evidence="2">Quercetin dioxygenase-like cupin family protein</fullName>
    </submittedName>
</protein>
<keyword evidence="2" id="KW-0560">Oxidoreductase</keyword>
<dbReference type="AlphaFoldDB" id="A0A839ED89"/>
<dbReference type="EMBL" id="JACGWX010000012">
    <property type="protein sequence ID" value="MBA8849063.1"/>
    <property type="molecule type" value="Genomic_DNA"/>
</dbReference>
<dbReference type="Proteomes" id="UP000585905">
    <property type="component" value="Unassembled WGS sequence"/>
</dbReference>
<reference evidence="2 3" key="1">
    <citation type="submission" date="2020-07" db="EMBL/GenBank/DDBJ databases">
        <title>Sequencing the genomes of 1000 actinobacteria strains.</title>
        <authorList>
            <person name="Klenk H.-P."/>
        </authorList>
    </citation>
    <scope>NUCLEOTIDE SEQUENCE [LARGE SCALE GENOMIC DNA]</scope>
    <source>
        <strain evidence="2 3">DSM 19663</strain>
    </source>
</reference>
<accession>A0A839ED89</accession>
<name>A0A839ED89_9MICO</name>
<dbReference type="Gene3D" id="2.60.120.10">
    <property type="entry name" value="Jelly Rolls"/>
    <property type="match status" value="1"/>
</dbReference>
<organism evidence="2 3">
    <name type="scientific">Microcella alkalica</name>
    <dbReference type="NCBI Taxonomy" id="355930"/>
    <lineage>
        <taxon>Bacteria</taxon>
        <taxon>Bacillati</taxon>
        <taxon>Actinomycetota</taxon>
        <taxon>Actinomycetes</taxon>
        <taxon>Micrococcales</taxon>
        <taxon>Microbacteriaceae</taxon>
        <taxon>Microcella</taxon>
    </lineage>
</organism>
<dbReference type="InterPro" id="IPR014710">
    <property type="entry name" value="RmlC-like_jellyroll"/>
</dbReference>
<dbReference type="GO" id="GO:0051213">
    <property type="term" value="F:dioxygenase activity"/>
    <property type="evidence" value="ECO:0007669"/>
    <property type="project" value="UniProtKB-KW"/>
</dbReference>
<proteinExistence type="predicted"/>
<gene>
    <name evidence="2" type="ORF">FHX53_002680</name>
</gene>